<sequence length="71" mass="8038">MKKDIHPKYTKVTVTCANCGNTFETRSTRPSIKVDICSNCHPFYTGKQVLVDTAGRVERFQKRFAKKAASK</sequence>
<evidence type="ECO:0000256" key="1">
    <source>
        <dbReference type="ARBA" id="ARBA00009296"/>
    </source>
</evidence>
<dbReference type="OrthoDB" id="9803251at2"/>
<dbReference type="SUPFAM" id="SSF143800">
    <property type="entry name" value="L28p-like"/>
    <property type="match status" value="1"/>
</dbReference>
<comment type="similarity">
    <text evidence="1 8">Belongs to the bacterial ribosomal protein bL31 family. Type A subfamily.</text>
</comment>
<organism evidence="9 10">
    <name type="scientific">Prosthecochloris marina</name>
    <dbReference type="NCBI Taxonomy" id="2017681"/>
    <lineage>
        <taxon>Bacteria</taxon>
        <taxon>Pseudomonadati</taxon>
        <taxon>Chlorobiota</taxon>
        <taxon>Chlorobiia</taxon>
        <taxon>Chlorobiales</taxon>
        <taxon>Chlorobiaceae</taxon>
        <taxon>Prosthecochloris</taxon>
    </lineage>
</organism>
<evidence type="ECO:0000256" key="4">
    <source>
        <dbReference type="ARBA" id="ARBA00022884"/>
    </source>
</evidence>
<dbReference type="InterPro" id="IPR042105">
    <property type="entry name" value="Ribosomal_bL31_sf"/>
</dbReference>
<dbReference type="PROSITE" id="PS01143">
    <property type="entry name" value="RIBOSOMAL_L31"/>
    <property type="match status" value="1"/>
</dbReference>
<keyword evidence="6 8" id="KW-0687">Ribonucleoprotein</keyword>
<evidence type="ECO:0000256" key="5">
    <source>
        <dbReference type="ARBA" id="ARBA00022980"/>
    </source>
</evidence>
<dbReference type="AlphaFoldDB" id="A0A317T7D9"/>
<dbReference type="GO" id="GO:0019843">
    <property type="term" value="F:rRNA binding"/>
    <property type="evidence" value="ECO:0007669"/>
    <property type="project" value="UniProtKB-KW"/>
</dbReference>
<name>A0A317T7D9_9CHLB</name>
<dbReference type="EMBL" id="PDNZ01000002">
    <property type="protein sequence ID" value="PWW82659.1"/>
    <property type="molecule type" value="Genomic_DNA"/>
</dbReference>
<dbReference type="PRINTS" id="PR01249">
    <property type="entry name" value="RIBOSOMALL31"/>
</dbReference>
<evidence type="ECO:0000256" key="2">
    <source>
        <dbReference type="ARBA" id="ARBA00011838"/>
    </source>
</evidence>
<reference evidence="10" key="1">
    <citation type="submission" date="2017-10" db="EMBL/GenBank/DDBJ databases">
        <authorList>
            <person name="Gaisin V.A."/>
            <person name="Rysina M.S."/>
            <person name="Grouzdev D.S."/>
        </authorList>
    </citation>
    <scope>NUCLEOTIDE SEQUENCE [LARGE SCALE GENOMIC DNA]</scope>
    <source>
        <strain evidence="10">V1</strain>
    </source>
</reference>
<dbReference type="GO" id="GO:0006412">
    <property type="term" value="P:translation"/>
    <property type="evidence" value="ECO:0007669"/>
    <property type="project" value="UniProtKB-UniRule"/>
</dbReference>
<accession>A0A317T7D9</accession>
<dbReference type="Gene3D" id="4.10.830.30">
    <property type="entry name" value="Ribosomal protein L31"/>
    <property type="match status" value="1"/>
</dbReference>
<dbReference type="NCBIfam" id="TIGR00105">
    <property type="entry name" value="L31"/>
    <property type="match status" value="1"/>
</dbReference>
<dbReference type="GO" id="GO:0005840">
    <property type="term" value="C:ribosome"/>
    <property type="evidence" value="ECO:0007669"/>
    <property type="project" value="UniProtKB-KW"/>
</dbReference>
<keyword evidence="3 8" id="KW-0699">rRNA-binding</keyword>
<protein>
    <recommendedName>
        <fullName evidence="7 8">Large ribosomal subunit protein bL31</fullName>
    </recommendedName>
</protein>
<keyword evidence="5 8" id="KW-0689">Ribosomal protein</keyword>
<dbReference type="Proteomes" id="UP000246278">
    <property type="component" value="Unassembled WGS sequence"/>
</dbReference>
<proteinExistence type="inferred from homology"/>
<dbReference type="Pfam" id="PF01197">
    <property type="entry name" value="Ribosomal_L31"/>
    <property type="match status" value="1"/>
</dbReference>
<dbReference type="GO" id="GO:0003735">
    <property type="term" value="F:structural constituent of ribosome"/>
    <property type="evidence" value="ECO:0007669"/>
    <property type="project" value="InterPro"/>
</dbReference>
<comment type="function">
    <text evidence="8">Binds the 23S rRNA.</text>
</comment>
<dbReference type="RefSeq" id="WP_110022375.1">
    <property type="nucleotide sequence ID" value="NZ_PDNZ01000002.1"/>
</dbReference>
<dbReference type="PANTHER" id="PTHR33280">
    <property type="entry name" value="50S RIBOSOMAL PROTEIN L31, CHLOROPLASTIC"/>
    <property type="match status" value="1"/>
</dbReference>
<evidence type="ECO:0000313" key="10">
    <source>
        <dbReference type="Proteomes" id="UP000246278"/>
    </source>
</evidence>
<keyword evidence="10" id="KW-1185">Reference proteome</keyword>
<evidence type="ECO:0000256" key="3">
    <source>
        <dbReference type="ARBA" id="ARBA00022730"/>
    </source>
</evidence>
<dbReference type="NCBIfam" id="NF001809">
    <property type="entry name" value="PRK00528.1"/>
    <property type="match status" value="1"/>
</dbReference>
<evidence type="ECO:0000313" key="9">
    <source>
        <dbReference type="EMBL" id="PWW82659.1"/>
    </source>
</evidence>
<comment type="caution">
    <text evidence="9">The sequence shown here is derived from an EMBL/GenBank/DDBJ whole genome shotgun (WGS) entry which is preliminary data.</text>
</comment>
<dbReference type="NCBIfam" id="NF000612">
    <property type="entry name" value="PRK00019.1"/>
    <property type="match status" value="1"/>
</dbReference>
<dbReference type="InterPro" id="IPR002150">
    <property type="entry name" value="Ribosomal_bL31"/>
</dbReference>
<evidence type="ECO:0000256" key="6">
    <source>
        <dbReference type="ARBA" id="ARBA00023274"/>
    </source>
</evidence>
<gene>
    <name evidence="8" type="primary">rpmE</name>
    <name evidence="9" type="ORF">CR164_02605</name>
</gene>
<dbReference type="InterPro" id="IPR027491">
    <property type="entry name" value="Ribosomal_bL31_A"/>
</dbReference>
<evidence type="ECO:0000256" key="8">
    <source>
        <dbReference type="HAMAP-Rule" id="MF_00501"/>
    </source>
</evidence>
<comment type="subunit">
    <text evidence="2 8">Part of the 50S ribosomal subunit.</text>
</comment>
<dbReference type="HAMAP" id="MF_00501">
    <property type="entry name" value="Ribosomal_bL31_1"/>
    <property type="match status" value="1"/>
</dbReference>
<evidence type="ECO:0000256" key="7">
    <source>
        <dbReference type="ARBA" id="ARBA00035687"/>
    </source>
</evidence>
<comment type="caution">
    <text evidence="8">Lacks conserved residue(s) required for the propagation of feature annotation.</text>
</comment>
<dbReference type="PANTHER" id="PTHR33280:SF1">
    <property type="entry name" value="LARGE RIBOSOMAL SUBUNIT PROTEIN BL31C"/>
    <property type="match status" value="1"/>
</dbReference>
<dbReference type="InterPro" id="IPR034704">
    <property type="entry name" value="Ribosomal_bL28/bL31-like_sf"/>
</dbReference>
<dbReference type="GO" id="GO:1990904">
    <property type="term" value="C:ribonucleoprotein complex"/>
    <property type="evidence" value="ECO:0007669"/>
    <property type="project" value="UniProtKB-KW"/>
</dbReference>
<keyword evidence="4 8" id="KW-0694">RNA-binding</keyword>